<protein>
    <submittedName>
        <fullName evidence="1">Uncharacterized protein</fullName>
    </submittedName>
</protein>
<organism evidence="1 2">
    <name type="scientific">Synechococcus phage S-CBP1</name>
    <dbReference type="NCBI Taxonomy" id="1273711"/>
    <lineage>
        <taxon>Viruses</taxon>
        <taxon>Duplodnaviria</taxon>
        <taxon>Heunggongvirae</taxon>
        <taxon>Uroviricota</taxon>
        <taxon>Caudoviricetes</taxon>
        <taxon>Autographivirales</taxon>
        <taxon>Sechaudvirinae</taxon>
        <taxon>Angmobvirus</taxon>
        <taxon>Angmobvirus SCBP1</taxon>
    </lineage>
</organism>
<accession>A0A096VKC9</accession>
<gene>
    <name evidence="1" type="ORF">S-CBP1_0001</name>
</gene>
<dbReference type="GeneID" id="22112132"/>
<reference evidence="2" key="1">
    <citation type="submission" date="2012-12" db="EMBL/GenBank/DDBJ databases">
        <title>Genomics of marine cyanopodoviruses.</title>
        <authorList>
            <person name="Huang S."/>
            <person name="Chen F."/>
        </authorList>
    </citation>
    <scope>NUCLEOTIDE SEQUENCE [LARGE SCALE GENOMIC DNA]</scope>
</reference>
<name>A0A096VKC9_9CAUD</name>
<dbReference type="KEGG" id="vg:22112132"/>
<dbReference type="OrthoDB" id="40831at10239"/>
<dbReference type="Proteomes" id="UP000030045">
    <property type="component" value="Segment"/>
</dbReference>
<keyword evidence="2" id="KW-1185">Reference proteome</keyword>
<dbReference type="RefSeq" id="YP_009103162.1">
    <property type="nucleotide sequence ID" value="NC_025456.1"/>
</dbReference>
<dbReference type="EMBL" id="KC310802">
    <property type="protein sequence ID" value="AGK86507.1"/>
    <property type="molecule type" value="Genomic_DNA"/>
</dbReference>
<evidence type="ECO:0000313" key="2">
    <source>
        <dbReference type="Proteomes" id="UP000030045"/>
    </source>
</evidence>
<reference evidence="1 2" key="2">
    <citation type="journal article" date="2015" name="PLoS ONE">
        <title>Comparative Genomic and Phylogenomic Analyses Reveal a Conserved Core Genome Shared by Estuarine and Oceanic Cyanopodoviruses.</title>
        <authorList>
            <person name="Huang S."/>
            <person name="Zhang S."/>
            <person name="Jiao N."/>
            <person name="Chen F."/>
        </authorList>
    </citation>
    <scope>NUCLEOTIDE SEQUENCE [LARGE SCALE GENOMIC DNA]</scope>
</reference>
<proteinExistence type="predicted"/>
<evidence type="ECO:0000313" key="1">
    <source>
        <dbReference type="EMBL" id="AGK86507.1"/>
    </source>
</evidence>
<sequence length="75" mass="8597">MTTTCLPFSVLRDAVLECTSYDLRELIDDGELAYALIDPFGDQDGDLFYDLADVEDYITINSEVEDYLDNYIKEN</sequence>